<protein>
    <submittedName>
        <fullName evidence="3">SDR family oxidoreductase</fullName>
    </submittedName>
</protein>
<dbReference type="InterPro" id="IPR020904">
    <property type="entry name" value="Sc_DH/Rdtase_CS"/>
</dbReference>
<evidence type="ECO:0000313" key="3">
    <source>
        <dbReference type="EMBL" id="RQH40903.1"/>
    </source>
</evidence>
<dbReference type="InterPro" id="IPR002347">
    <property type="entry name" value="SDR_fam"/>
</dbReference>
<sequence>MSKLILITGVSRGLGRVMAEAFIQLGHTVIGCSLNKEAIATLQQKFGEPHHFTDVNIADEMQVKNWSQVISSKYDAPDLIINNAGIVHELAPFWEIEGQTFDRVIDINIKGVANVLRHFLPPMVAKSQGIIVNFSAGWGRYTTANAAPYCASKWAIEGLTKALAQELPPGMAAVSLWPGTIHTDTLETVYGREKAAKCLQPQDWVQVAVPFLLHIGATDNGKALAIPTG</sequence>
<evidence type="ECO:0000256" key="2">
    <source>
        <dbReference type="RuleBase" id="RU000363"/>
    </source>
</evidence>
<reference evidence="3 4" key="1">
    <citation type="journal article" date="2018" name="ACS Chem. Biol.">
        <title>Ketoreductase domain dysfunction expands chemodiversity: malyngamide biosynthesis in the cyanobacterium Okeania hirsuta.</title>
        <authorList>
            <person name="Moss N.A."/>
            <person name="Leao T."/>
            <person name="Rankin M."/>
            <person name="McCullough T.M."/>
            <person name="Qu P."/>
            <person name="Korobeynikov A."/>
            <person name="Smith J.L."/>
            <person name="Gerwick L."/>
            <person name="Gerwick W.H."/>
        </authorList>
    </citation>
    <scope>NUCLEOTIDE SEQUENCE [LARGE SCALE GENOMIC DNA]</scope>
    <source>
        <strain evidence="3 4">PAB10Feb10-1</strain>
    </source>
</reference>
<dbReference type="PRINTS" id="PR00080">
    <property type="entry name" value="SDRFAMILY"/>
</dbReference>
<comment type="caution">
    <text evidence="3">The sequence shown here is derived from an EMBL/GenBank/DDBJ whole genome shotgun (WGS) entry which is preliminary data.</text>
</comment>
<dbReference type="Proteomes" id="UP000269154">
    <property type="component" value="Unassembled WGS sequence"/>
</dbReference>
<dbReference type="Gene3D" id="3.40.50.720">
    <property type="entry name" value="NAD(P)-binding Rossmann-like Domain"/>
    <property type="match status" value="1"/>
</dbReference>
<evidence type="ECO:0000313" key="4">
    <source>
        <dbReference type="Proteomes" id="UP000269154"/>
    </source>
</evidence>
<dbReference type="OrthoDB" id="9775296at2"/>
<dbReference type="SUPFAM" id="SSF51735">
    <property type="entry name" value="NAD(P)-binding Rossmann-fold domains"/>
    <property type="match status" value="1"/>
</dbReference>
<name>A0A3N6PBV5_9CYAN</name>
<dbReference type="PRINTS" id="PR00081">
    <property type="entry name" value="GDHRDH"/>
</dbReference>
<dbReference type="GO" id="GO:0005829">
    <property type="term" value="C:cytosol"/>
    <property type="evidence" value="ECO:0007669"/>
    <property type="project" value="TreeGrafter"/>
</dbReference>
<dbReference type="PANTHER" id="PTHR45267:SF2">
    <property type="entry name" value="NADPH-DEPENDENT PTERIN ALDEHYDE REDUCTASE"/>
    <property type="match status" value="1"/>
</dbReference>
<comment type="similarity">
    <text evidence="1 2">Belongs to the short-chain dehydrogenases/reductases (SDR) family.</text>
</comment>
<dbReference type="Pfam" id="PF00106">
    <property type="entry name" value="adh_short"/>
    <property type="match status" value="1"/>
</dbReference>
<organism evidence="3 4">
    <name type="scientific">Okeania hirsuta</name>
    <dbReference type="NCBI Taxonomy" id="1458930"/>
    <lineage>
        <taxon>Bacteria</taxon>
        <taxon>Bacillati</taxon>
        <taxon>Cyanobacteriota</taxon>
        <taxon>Cyanophyceae</taxon>
        <taxon>Oscillatoriophycideae</taxon>
        <taxon>Oscillatoriales</taxon>
        <taxon>Microcoleaceae</taxon>
        <taxon>Okeania</taxon>
    </lineage>
</organism>
<proteinExistence type="inferred from homology"/>
<dbReference type="AlphaFoldDB" id="A0A3N6PBV5"/>
<dbReference type="CDD" id="cd05233">
    <property type="entry name" value="SDR_c"/>
    <property type="match status" value="1"/>
</dbReference>
<dbReference type="PROSITE" id="PS51257">
    <property type="entry name" value="PROKAR_LIPOPROTEIN"/>
    <property type="match status" value="1"/>
</dbReference>
<evidence type="ECO:0000256" key="1">
    <source>
        <dbReference type="ARBA" id="ARBA00006484"/>
    </source>
</evidence>
<dbReference type="EMBL" id="RCBY01000082">
    <property type="protein sequence ID" value="RQH40903.1"/>
    <property type="molecule type" value="Genomic_DNA"/>
</dbReference>
<dbReference type="InterPro" id="IPR036291">
    <property type="entry name" value="NAD(P)-bd_dom_sf"/>
</dbReference>
<dbReference type="RefSeq" id="WP_124154862.1">
    <property type="nucleotide sequence ID" value="NZ_CAWOLW010000698.1"/>
</dbReference>
<dbReference type="PROSITE" id="PS00061">
    <property type="entry name" value="ADH_SHORT"/>
    <property type="match status" value="1"/>
</dbReference>
<dbReference type="InterPro" id="IPR053241">
    <property type="entry name" value="NADPH_pterin_aldehyde_rdct"/>
</dbReference>
<keyword evidence="4" id="KW-1185">Reference proteome</keyword>
<accession>A0A3N6PBV5</accession>
<dbReference type="PANTHER" id="PTHR45267">
    <property type="match status" value="1"/>
</dbReference>
<gene>
    <name evidence="3" type="ORF">D5R40_15675</name>
</gene>
<dbReference type="GO" id="GO:0016616">
    <property type="term" value="F:oxidoreductase activity, acting on the CH-OH group of donors, NAD or NADP as acceptor"/>
    <property type="evidence" value="ECO:0007669"/>
    <property type="project" value="TreeGrafter"/>
</dbReference>